<name>A0A6J5AE21_9BURK</name>
<evidence type="ECO:0008006" key="3">
    <source>
        <dbReference type="Google" id="ProtNLM"/>
    </source>
</evidence>
<dbReference type="AlphaFoldDB" id="A0A6J5AE21"/>
<keyword evidence="2" id="KW-1185">Reference proteome</keyword>
<evidence type="ECO:0000313" key="1">
    <source>
        <dbReference type="EMBL" id="CAB3666002.1"/>
    </source>
</evidence>
<protein>
    <recommendedName>
        <fullName evidence="3">DUF4279 domain-containing protein</fullName>
    </recommendedName>
</protein>
<dbReference type="EMBL" id="CADIKC010000002">
    <property type="protein sequence ID" value="CAB3666002.1"/>
    <property type="molecule type" value="Genomic_DNA"/>
</dbReference>
<dbReference type="Proteomes" id="UP000494255">
    <property type="component" value="Unassembled WGS sequence"/>
</dbReference>
<accession>A0A6J5AE21</accession>
<gene>
    <name evidence="1" type="ORF">LMG24238_01837</name>
</gene>
<reference evidence="1 2" key="1">
    <citation type="submission" date="2020-04" db="EMBL/GenBank/DDBJ databases">
        <authorList>
            <person name="De Canck E."/>
        </authorList>
    </citation>
    <scope>NUCLEOTIDE SEQUENCE [LARGE SCALE GENOMIC DNA]</scope>
    <source>
        <strain evidence="1 2">LMG 24238</strain>
    </source>
</reference>
<organism evidence="1 2">
    <name type="scientific">Paraburkholderia sediminicola</name>
    <dbReference type="NCBI Taxonomy" id="458836"/>
    <lineage>
        <taxon>Bacteria</taxon>
        <taxon>Pseudomonadati</taxon>
        <taxon>Pseudomonadota</taxon>
        <taxon>Betaproteobacteria</taxon>
        <taxon>Burkholderiales</taxon>
        <taxon>Burkholderiaceae</taxon>
        <taxon>Paraburkholderia</taxon>
    </lineage>
</organism>
<sequence>MDGYLRTAFTTMHDDPSSEPHADAGAYASFLITGDTVVPEFWTEYFLVSPDATIAKGLSFILPSGKTSKAPGKTGLWGVSSELAVQSDLLTPHLRFLAHRLGLPRDGLRELLQQAGAKVRFSCFWFNPSGKRVPDVPTDIRQMMESLGGAIEIDEYR</sequence>
<proteinExistence type="predicted"/>
<evidence type="ECO:0000313" key="2">
    <source>
        <dbReference type="Proteomes" id="UP000494255"/>
    </source>
</evidence>